<comment type="caution">
    <text evidence="2">The sequence shown here is derived from an EMBL/GenBank/DDBJ whole genome shotgun (WGS) entry which is preliminary data.</text>
</comment>
<protein>
    <recommendedName>
        <fullName evidence="4">Porin</fullName>
    </recommendedName>
</protein>
<organism evidence="2 3">
    <name type="scientific">Vibrio coralliirubri</name>
    <dbReference type="NCBI Taxonomy" id="1516159"/>
    <lineage>
        <taxon>Bacteria</taxon>
        <taxon>Pseudomonadati</taxon>
        <taxon>Pseudomonadota</taxon>
        <taxon>Gammaproteobacteria</taxon>
        <taxon>Vibrionales</taxon>
        <taxon>Vibrionaceae</taxon>
        <taxon>Vibrio</taxon>
    </lineage>
</organism>
<feature type="signal peptide" evidence="1">
    <location>
        <begin position="1"/>
        <end position="29"/>
    </location>
</feature>
<sequence length="254" mass="27612">MMINRKTLSLSILSIAATAPLLAAAPLFAAESEPNPSDLTETSTSAYFGMSNQGDVKGSISGDFHFDNGQTGMLTVEGTLTQQGKYSDSRVQYFHVFSTENKIVPRAALSLDVIDNSMFTSASLGGVAAIDTGVKGLQLFPRLGVLAGEYSDASVLSFDADKKEAIGGSAAFYMMYQLGEDGTYIGAWPEYNYLNGDIETSMLKSTLMIATPFSNDKTRWGQLRVDNTTGYMQSQTRSIDIDDTVVWANYKFYF</sequence>
<evidence type="ECO:0000313" key="2">
    <source>
        <dbReference type="EMBL" id="CDT68720.1"/>
    </source>
</evidence>
<dbReference type="EMBL" id="CCKJ01000033">
    <property type="protein sequence ID" value="CDT68720.1"/>
    <property type="molecule type" value="Genomic_DNA"/>
</dbReference>
<evidence type="ECO:0000256" key="1">
    <source>
        <dbReference type="SAM" id="SignalP"/>
    </source>
</evidence>
<dbReference type="AlphaFoldDB" id="A0AA87C0F1"/>
<gene>
    <name evidence="2" type="ORF">VCR31J2_1280194</name>
</gene>
<dbReference type="Proteomes" id="UP000041625">
    <property type="component" value="Unassembled WGS sequence"/>
</dbReference>
<reference evidence="2 3" key="1">
    <citation type="submission" date="2014-06" db="EMBL/GenBank/DDBJ databases">
        <authorList>
            <person name="Le Roux F."/>
        </authorList>
    </citation>
    <scope>NUCLEOTIDE SEQUENCE [LARGE SCALE GENOMIC DNA]</scope>
    <source>
        <strain evidence="2 3">J2-31</strain>
    </source>
</reference>
<keyword evidence="3" id="KW-1185">Reference proteome</keyword>
<evidence type="ECO:0008006" key="4">
    <source>
        <dbReference type="Google" id="ProtNLM"/>
    </source>
</evidence>
<accession>A0AA87C0F1</accession>
<name>A0AA87C0F1_9VIBR</name>
<keyword evidence="1" id="KW-0732">Signal</keyword>
<proteinExistence type="predicted"/>
<evidence type="ECO:0000313" key="3">
    <source>
        <dbReference type="Proteomes" id="UP000041625"/>
    </source>
</evidence>
<feature type="chain" id="PRO_5041682556" description="Porin" evidence="1">
    <location>
        <begin position="30"/>
        <end position="254"/>
    </location>
</feature>